<accession>A0AAV9PFZ7</accession>
<feature type="transmembrane region" description="Helical" evidence="7">
    <location>
        <begin position="26"/>
        <end position="48"/>
    </location>
</feature>
<reference evidence="9 10" key="1">
    <citation type="submission" date="2023-08" db="EMBL/GenBank/DDBJ databases">
        <title>Black Yeasts Isolated from many extreme environments.</title>
        <authorList>
            <person name="Coleine C."/>
            <person name="Stajich J.E."/>
            <person name="Selbmann L."/>
        </authorList>
    </citation>
    <scope>NUCLEOTIDE SEQUENCE [LARGE SCALE GENOMIC DNA]</scope>
    <source>
        <strain evidence="9 10">CCFEE 5935</strain>
    </source>
</reference>
<keyword evidence="4 7" id="KW-0472">Membrane</keyword>
<dbReference type="InterPro" id="IPR049326">
    <property type="entry name" value="Rhodopsin_dom_fungi"/>
</dbReference>
<organism evidence="9 10">
    <name type="scientific">Saxophila tyrrhenica</name>
    <dbReference type="NCBI Taxonomy" id="1690608"/>
    <lineage>
        <taxon>Eukaryota</taxon>
        <taxon>Fungi</taxon>
        <taxon>Dikarya</taxon>
        <taxon>Ascomycota</taxon>
        <taxon>Pezizomycotina</taxon>
        <taxon>Dothideomycetes</taxon>
        <taxon>Dothideomycetidae</taxon>
        <taxon>Mycosphaerellales</taxon>
        <taxon>Extremaceae</taxon>
        <taxon>Saxophila</taxon>
    </lineage>
</organism>
<feature type="compositionally biased region" description="Basic and acidic residues" evidence="6">
    <location>
        <begin position="397"/>
        <end position="413"/>
    </location>
</feature>
<evidence type="ECO:0000313" key="10">
    <source>
        <dbReference type="Proteomes" id="UP001337655"/>
    </source>
</evidence>
<dbReference type="EMBL" id="JAVRRT010000005">
    <property type="protein sequence ID" value="KAK5171718.1"/>
    <property type="molecule type" value="Genomic_DNA"/>
</dbReference>
<feature type="transmembrane region" description="Helical" evidence="7">
    <location>
        <begin position="138"/>
        <end position="164"/>
    </location>
</feature>
<feature type="domain" description="Rhodopsin" evidence="8">
    <location>
        <begin position="45"/>
        <end position="288"/>
    </location>
</feature>
<dbReference type="AlphaFoldDB" id="A0AAV9PFZ7"/>
<evidence type="ECO:0000256" key="1">
    <source>
        <dbReference type="ARBA" id="ARBA00004141"/>
    </source>
</evidence>
<protein>
    <recommendedName>
        <fullName evidence="8">Rhodopsin domain-containing protein</fullName>
    </recommendedName>
</protein>
<keyword evidence="3 7" id="KW-1133">Transmembrane helix</keyword>
<dbReference type="PANTHER" id="PTHR33048">
    <property type="entry name" value="PTH11-LIKE INTEGRAL MEMBRANE PROTEIN (AFU_ORTHOLOGUE AFUA_5G11245)"/>
    <property type="match status" value="1"/>
</dbReference>
<dbReference type="RefSeq" id="XP_064660562.1">
    <property type="nucleotide sequence ID" value="XM_064800611.1"/>
</dbReference>
<gene>
    <name evidence="9" type="ORF">LTR77_003354</name>
</gene>
<dbReference type="Proteomes" id="UP001337655">
    <property type="component" value="Unassembled WGS sequence"/>
</dbReference>
<feature type="compositionally biased region" description="Polar residues" evidence="6">
    <location>
        <begin position="300"/>
        <end position="312"/>
    </location>
</feature>
<feature type="transmembrane region" description="Helical" evidence="7">
    <location>
        <begin position="222"/>
        <end position="240"/>
    </location>
</feature>
<evidence type="ECO:0000313" key="9">
    <source>
        <dbReference type="EMBL" id="KAK5171718.1"/>
    </source>
</evidence>
<feature type="region of interest" description="Disordered" evidence="6">
    <location>
        <begin position="300"/>
        <end position="324"/>
    </location>
</feature>
<comment type="subcellular location">
    <subcellularLocation>
        <location evidence="1">Membrane</location>
        <topology evidence="1">Multi-pass membrane protein</topology>
    </subcellularLocation>
</comment>
<feature type="transmembrane region" description="Helical" evidence="7">
    <location>
        <begin position="101"/>
        <end position="126"/>
    </location>
</feature>
<dbReference type="Pfam" id="PF20684">
    <property type="entry name" value="Fung_rhodopsin"/>
    <property type="match status" value="1"/>
</dbReference>
<evidence type="ECO:0000256" key="2">
    <source>
        <dbReference type="ARBA" id="ARBA00022692"/>
    </source>
</evidence>
<evidence type="ECO:0000259" key="8">
    <source>
        <dbReference type="Pfam" id="PF20684"/>
    </source>
</evidence>
<dbReference type="GeneID" id="89924701"/>
<evidence type="ECO:0000256" key="6">
    <source>
        <dbReference type="SAM" id="MobiDB-lite"/>
    </source>
</evidence>
<feature type="transmembrane region" description="Helical" evidence="7">
    <location>
        <begin position="260"/>
        <end position="282"/>
    </location>
</feature>
<proteinExistence type="inferred from homology"/>
<evidence type="ECO:0000256" key="5">
    <source>
        <dbReference type="ARBA" id="ARBA00038359"/>
    </source>
</evidence>
<feature type="transmembrane region" description="Helical" evidence="7">
    <location>
        <begin position="60"/>
        <end position="81"/>
    </location>
</feature>
<sequence length="413" mass="47096">MRYPPISVILQWPTPNYDSPETRGPALLIVNIIFMILVVAAVAGRFYARTYYKKWFGIDDVMCVFALIFTLATAVVVILANEKFGWNRHIYDIPFDWIERANIIAFIAKLTFTFAATFIRLSLICFYYRLVKDSGIRWFNWVLHASVLWTLAVGITFICLGIWLCSPVESYWIFPQMDGATCIDEGKTMLGAGVVNTVSDLWVTIVPIPLIMQLRMPLKQRMGVCVLLCLGMIVTIAGALRTYFTWKSLMDSWDETWHAYSLWICAAVELDIGLICSCAPAWKSLLARHIAELTSKLSSLRTPNASSNDPSATTPPPSRFNPLRSIPWFQHTRFDFERTKRSRLDASDEIALQQVEKSGRVSEMPLDDDGHEERRYGARTKTPPPLQISLRQSLDQRSVRLSHEEGNGSRERR</sequence>
<feature type="transmembrane region" description="Helical" evidence="7">
    <location>
        <begin position="189"/>
        <end position="210"/>
    </location>
</feature>
<keyword evidence="10" id="KW-1185">Reference proteome</keyword>
<feature type="region of interest" description="Disordered" evidence="6">
    <location>
        <begin position="347"/>
        <end position="413"/>
    </location>
</feature>
<evidence type="ECO:0000256" key="3">
    <source>
        <dbReference type="ARBA" id="ARBA00022989"/>
    </source>
</evidence>
<evidence type="ECO:0000256" key="4">
    <source>
        <dbReference type="ARBA" id="ARBA00023136"/>
    </source>
</evidence>
<evidence type="ECO:0000256" key="7">
    <source>
        <dbReference type="SAM" id="Phobius"/>
    </source>
</evidence>
<name>A0AAV9PFZ7_9PEZI</name>
<dbReference type="PANTHER" id="PTHR33048:SF129">
    <property type="entry name" value="INTEGRAL MEMBRANE PROTEIN-RELATED"/>
    <property type="match status" value="1"/>
</dbReference>
<comment type="caution">
    <text evidence="9">The sequence shown here is derived from an EMBL/GenBank/DDBJ whole genome shotgun (WGS) entry which is preliminary data.</text>
</comment>
<dbReference type="GO" id="GO:0016020">
    <property type="term" value="C:membrane"/>
    <property type="evidence" value="ECO:0007669"/>
    <property type="project" value="UniProtKB-SubCell"/>
</dbReference>
<keyword evidence="2 7" id="KW-0812">Transmembrane</keyword>
<dbReference type="InterPro" id="IPR052337">
    <property type="entry name" value="SAT4-like"/>
</dbReference>
<comment type="similarity">
    <text evidence="5">Belongs to the SAT4 family.</text>
</comment>